<feature type="region of interest" description="Disordered" evidence="7">
    <location>
        <begin position="1"/>
        <end position="24"/>
    </location>
</feature>
<dbReference type="InterPro" id="IPR052360">
    <property type="entry name" value="Transcr_Regulatory_Proteins"/>
</dbReference>
<keyword evidence="5" id="KW-0804">Transcription</keyword>
<dbReference type="GO" id="GO:0003677">
    <property type="term" value="F:DNA binding"/>
    <property type="evidence" value="ECO:0007669"/>
    <property type="project" value="UniProtKB-KW"/>
</dbReference>
<feature type="compositionally biased region" description="Basic residues" evidence="7">
    <location>
        <begin position="14"/>
        <end position="24"/>
    </location>
</feature>
<dbReference type="InterPro" id="IPR021858">
    <property type="entry name" value="Fun_TF"/>
</dbReference>
<name>A0A9P8QPF4_9HYPO</name>
<evidence type="ECO:0000256" key="7">
    <source>
        <dbReference type="SAM" id="MobiDB-lite"/>
    </source>
</evidence>
<keyword evidence="4" id="KW-0238">DNA-binding</keyword>
<dbReference type="OrthoDB" id="3145928at2759"/>
<dbReference type="AlphaFoldDB" id="A0A9P8QPF4"/>
<dbReference type="PANTHER" id="PTHR36206">
    <property type="entry name" value="ASPERCRYPTIN BIOSYNTHESIS CLUSTER-SPECIFIC TRANSCRIPTION REGULATOR ATNN-RELATED"/>
    <property type="match status" value="1"/>
</dbReference>
<evidence type="ECO:0000256" key="2">
    <source>
        <dbReference type="ARBA" id="ARBA00022833"/>
    </source>
</evidence>
<dbReference type="Pfam" id="PF11951">
    <property type="entry name" value="Fungal_trans_2"/>
    <property type="match status" value="1"/>
</dbReference>
<evidence type="ECO:0000256" key="6">
    <source>
        <dbReference type="ARBA" id="ARBA00023242"/>
    </source>
</evidence>
<evidence type="ECO:0000256" key="4">
    <source>
        <dbReference type="ARBA" id="ARBA00023125"/>
    </source>
</evidence>
<keyword evidence="1" id="KW-0479">Metal-binding</keyword>
<evidence type="ECO:0000256" key="1">
    <source>
        <dbReference type="ARBA" id="ARBA00022723"/>
    </source>
</evidence>
<keyword evidence="9" id="KW-1185">Reference proteome</keyword>
<comment type="caution">
    <text evidence="8">The sequence shown here is derived from an EMBL/GenBank/DDBJ whole genome shotgun (WGS) entry which is preliminary data.</text>
</comment>
<dbReference type="EMBL" id="JAIWOZ010000004">
    <property type="protein sequence ID" value="KAH6606102.1"/>
    <property type="molecule type" value="Genomic_DNA"/>
</dbReference>
<keyword evidence="2" id="KW-0862">Zinc</keyword>
<evidence type="ECO:0000256" key="5">
    <source>
        <dbReference type="ARBA" id="ARBA00023163"/>
    </source>
</evidence>
<proteinExistence type="predicted"/>
<keyword evidence="3" id="KW-0805">Transcription regulation</keyword>
<protein>
    <submittedName>
        <fullName evidence="8">C6 zinc finger domain-containing</fullName>
    </submittedName>
</protein>
<sequence>MEKLDKTSEVSPVKTRRRKVKTGFRGKKMQGLQNAVVMSQRHRIVGRPASIGYEYFRRYTVTKLPGLFRCEFWGSLVLQASEQEPAVLHALTALGAAHKNEEHLSLTEYNKAIQHLRQSLNRGDKGALRVCLITCMLFVCIELLRGGFKAGHSHLSNGLRILREVQSREGITASDGGIVLRLHAESVEDTLVEAFSRLSLQAALFDQASSYPLFVRERNAHSSRAYDIPPRFSSPGDARKHLDALINGSHLLGQKASRLLLDGQAFPEMLYQDQGHLQAALMKWLVALGSSHEEIPTWNTRFGMPMLLLYHTMTRIMAATALRGANEMIFDDYLPDFALLLKQSSDLWDMVRSDLHRFFRVKGTYVPDINFSIDMGLMPPLYYALTKCRQPNLRRMTLELLKQVPHREGAWDGSMVIYMGGILTELEEGDIYEGIDIVPTCNLPEPSQADALPVIPASQRFNIVNVALPDFAGGTATLHCRRYEGNGLWESKAVQFDAEFRKLNPFALERADGVPAG</sequence>
<dbReference type="PANTHER" id="PTHR36206:SF16">
    <property type="entry name" value="TRANSCRIPTION FACTOR DOMAIN-CONTAINING PROTEIN-RELATED"/>
    <property type="match status" value="1"/>
</dbReference>
<dbReference type="GO" id="GO:0046872">
    <property type="term" value="F:metal ion binding"/>
    <property type="evidence" value="ECO:0007669"/>
    <property type="project" value="UniProtKB-KW"/>
</dbReference>
<reference evidence="8" key="1">
    <citation type="submission" date="2021-08" db="EMBL/GenBank/DDBJ databases">
        <title>Chromosome-Level Trichoderma cornu-damae using Hi-C Data.</title>
        <authorList>
            <person name="Kim C.S."/>
        </authorList>
    </citation>
    <scope>NUCLEOTIDE SEQUENCE</scope>
    <source>
        <strain evidence="8">KA19-0412C</strain>
    </source>
</reference>
<organism evidence="8 9">
    <name type="scientific">Trichoderma cornu-damae</name>
    <dbReference type="NCBI Taxonomy" id="654480"/>
    <lineage>
        <taxon>Eukaryota</taxon>
        <taxon>Fungi</taxon>
        <taxon>Dikarya</taxon>
        <taxon>Ascomycota</taxon>
        <taxon>Pezizomycotina</taxon>
        <taxon>Sordariomycetes</taxon>
        <taxon>Hypocreomycetidae</taxon>
        <taxon>Hypocreales</taxon>
        <taxon>Hypocreaceae</taxon>
        <taxon>Trichoderma</taxon>
    </lineage>
</organism>
<evidence type="ECO:0000313" key="9">
    <source>
        <dbReference type="Proteomes" id="UP000827724"/>
    </source>
</evidence>
<dbReference type="Proteomes" id="UP000827724">
    <property type="component" value="Unassembled WGS sequence"/>
</dbReference>
<gene>
    <name evidence="8" type="ORF">Trco_005255</name>
</gene>
<evidence type="ECO:0000313" key="8">
    <source>
        <dbReference type="EMBL" id="KAH6606102.1"/>
    </source>
</evidence>
<keyword evidence="6" id="KW-0539">Nucleus</keyword>
<accession>A0A9P8QPF4</accession>
<evidence type="ECO:0000256" key="3">
    <source>
        <dbReference type="ARBA" id="ARBA00023015"/>
    </source>
</evidence>